<dbReference type="EMBL" id="JAGKQH010000013">
    <property type="protein sequence ID" value="KAG6583921.1"/>
    <property type="molecule type" value="Genomic_DNA"/>
</dbReference>
<gene>
    <name evidence="1" type="ORF">SDJN03_19853</name>
</gene>
<evidence type="ECO:0000313" key="1">
    <source>
        <dbReference type="EMBL" id="KAG6583921.1"/>
    </source>
</evidence>
<dbReference type="Proteomes" id="UP000685013">
    <property type="component" value="Chromosome 13"/>
</dbReference>
<proteinExistence type="predicted"/>
<feature type="non-terminal residue" evidence="1">
    <location>
        <position position="1"/>
    </location>
</feature>
<keyword evidence="2" id="KW-1185">Reference proteome</keyword>
<comment type="caution">
    <text evidence="1">The sequence shown here is derived from an EMBL/GenBank/DDBJ whole genome shotgun (WGS) entry which is preliminary data.</text>
</comment>
<organism evidence="1 2">
    <name type="scientific">Cucurbita argyrosperma subsp. sororia</name>
    <dbReference type="NCBI Taxonomy" id="37648"/>
    <lineage>
        <taxon>Eukaryota</taxon>
        <taxon>Viridiplantae</taxon>
        <taxon>Streptophyta</taxon>
        <taxon>Embryophyta</taxon>
        <taxon>Tracheophyta</taxon>
        <taxon>Spermatophyta</taxon>
        <taxon>Magnoliopsida</taxon>
        <taxon>eudicotyledons</taxon>
        <taxon>Gunneridae</taxon>
        <taxon>Pentapetalae</taxon>
        <taxon>rosids</taxon>
        <taxon>fabids</taxon>
        <taxon>Cucurbitales</taxon>
        <taxon>Cucurbitaceae</taxon>
        <taxon>Cucurbiteae</taxon>
        <taxon>Cucurbita</taxon>
    </lineage>
</organism>
<accession>A0AAV6MNC7</accession>
<protein>
    <submittedName>
        <fullName evidence="1">Uncharacterized protein</fullName>
    </submittedName>
</protein>
<name>A0AAV6MNC7_9ROSI</name>
<sequence>METRGAIYLERLGNPNVHGNMDGEAAQPAEGNRRQIGDEAAAAVLGRKNNSLRRPETSRNGIDSVDRQKPRCFSRHHSCYLQKKNQRLYVEDQADGKGFVVAFIFFFCDFAGKFWSDGALAERVRLFPAFNRGGDVLIWVNRSCTAGSICSTRAELEPRF</sequence>
<reference evidence="1 2" key="1">
    <citation type="journal article" date="2021" name="Hortic Res">
        <title>The domestication of Cucurbita argyrosperma as revealed by the genome of its wild relative.</title>
        <authorList>
            <person name="Barrera-Redondo J."/>
            <person name="Sanchez-de la Vega G."/>
            <person name="Aguirre-Liguori J.A."/>
            <person name="Castellanos-Morales G."/>
            <person name="Gutierrez-Guerrero Y.T."/>
            <person name="Aguirre-Dugua X."/>
            <person name="Aguirre-Planter E."/>
            <person name="Tenaillon M.I."/>
            <person name="Lira-Saade R."/>
            <person name="Eguiarte L.E."/>
        </authorList>
    </citation>
    <scope>NUCLEOTIDE SEQUENCE [LARGE SCALE GENOMIC DNA]</scope>
    <source>
        <strain evidence="1">JBR-2021</strain>
    </source>
</reference>
<evidence type="ECO:0000313" key="2">
    <source>
        <dbReference type="Proteomes" id="UP000685013"/>
    </source>
</evidence>
<dbReference type="AlphaFoldDB" id="A0AAV6MNC7"/>